<dbReference type="GO" id="GO:0070042">
    <property type="term" value="F:rRNA (uridine-N3-)-methyltransferase activity"/>
    <property type="evidence" value="ECO:0007669"/>
    <property type="project" value="InterPro"/>
</dbReference>
<dbReference type="GO" id="GO:0005737">
    <property type="term" value="C:cytoplasm"/>
    <property type="evidence" value="ECO:0007669"/>
    <property type="project" value="TreeGrafter"/>
</dbReference>
<sequence length="233" mass="26228">MKFGGFRQTFPKVVSGRTTVSATPLSTRAAPGRKFDRVVFNFPHCGRKSGVKKNRELLKNFFLSCVQLLSEDGEVHVSLCNGQGGTPADHPKREWHNSWQVVAMAAEAHLILSHVHSFESDKYQRYKCTGYRSQDKGFHVEKGLLHVFTQASLSALLRHFRGLLCSGSVHPVRMVQDFLLKGLADKWSISMTTETVPFLLTAEQLQASCPDFKSTDCCWIHLLQKHQNCDAHT</sequence>
<dbReference type="GO" id="GO:0070475">
    <property type="term" value="P:rRNA base methylation"/>
    <property type="evidence" value="ECO:0007669"/>
    <property type="project" value="InterPro"/>
</dbReference>
<evidence type="ECO:0000313" key="2">
    <source>
        <dbReference type="EMBL" id="KAF3840830.1"/>
    </source>
</evidence>
<evidence type="ECO:0000313" key="3">
    <source>
        <dbReference type="Proteomes" id="UP000518266"/>
    </source>
</evidence>
<proteinExistence type="predicted"/>
<dbReference type="SUPFAM" id="SSF53335">
    <property type="entry name" value="S-adenosyl-L-methionine-dependent methyltransferases"/>
    <property type="match status" value="1"/>
</dbReference>
<gene>
    <name evidence="2" type="ORF">F7725_006692</name>
</gene>
<dbReference type="Proteomes" id="UP000518266">
    <property type="component" value="Unassembled WGS sequence"/>
</dbReference>
<comment type="caution">
    <text evidence="2">The sequence shown here is derived from an EMBL/GenBank/DDBJ whole genome shotgun (WGS) entry which is preliminary data.</text>
</comment>
<keyword evidence="3" id="KW-1185">Reference proteome</keyword>
<protein>
    <recommendedName>
        <fullName evidence="1">25S rRNA (uridine-N(3))-methyltransferase BMT5-like domain-containing protein</fullName>
    </recommendedName>
</protein>
<dbReference type="OrthoDB" id="273345at2759"/>
<dbReference type="EMBL" id="JAAKFY010000020">
    <property type="protein sequence ID" value="KAF3840830.1"/>
    <property type="molecule type" value="Genomic_DNA"/>
</dbReference>
<dbReference type="Gene3D" id="3.40.50.150">
    <property type="entry name" value="Vaccinia Virus protein VP39"/>
    <property type="match status" value="1"/>
</dbReference>
<accession>A0A7J5XUM4</accession>
<dbReference type="AlphaFoldDB" id="A0A7J5XUM4"/>
<dbReference type="InterPro" id="IPR029063">
    <property type="entry name" value="SAM-dependent_MTases_sf"/>
</dbReference>
<dbReference type="PANTHER" id="PTHR11538:SF26">
    <property type="entry name" value="FERREDOXIN-FOLD ANTICODON-BINDING DOMAIN-CONTAINING PROTEIN 1"/>
    <property type="match status" value="1"/>
</dbReference>
<reference evidence="2 3" key="1">
    <citation type="submission" date="2020-03" db="EMBL/GenBank/DDBJ databases">
        <title>Dissostichus mawsoni Genome sequencing and assembly.</title>
        <authorList>
            <person name="Park H."/>
        </authorList>
    </citation>
    <scope>NUCLEOTIDE SEQUENCE [LARGE SCALE GENOMIC DNA]</scope>
    <source>
        <strain evidence="2">DM0001</strain>
        <tissue evidence="2">Muscle</tissue>
    </source>
</reference>
<dbReference type="Pfam" id="PF10354">
    <property type="entry name" value="BMT5-like"/>
    <property type="match status" value="1"/>
</dbReference>
<dbReference type="PANTHER" id="PTHR11538">
    <property type="entry name" value="PHENYLALANYL-TRNA SYNTHETASE"/>
    <property type="match status" value="1"/>
</dbReference>
<name>A0A7J5XUM4_DISMA</name>
<feature type="domain" description="25S rRNA (uridine-N(3))-methyltransferase BMT5-like" evidence="1">
    <location>
        <begin position="19"/>
        <end position="129"/>
    </location>
</feature>
<organism evidence="2 3">
    <name type="scientific">Dissostichus mawsoni</name>
    <name type="common">Antarctic cod</name>
    <dbReference type="NCBI Taxonomy" id="36200"/>
    <lineage>
        <taxon>Eukaryota</taxon>
        <taxon>Metazoa</taxon>
        <taxon>Chordata</taxon>
        <taxon>Craniata</taxon>
        <taxon>Vertebrata</taxon>
        <taxon>Euteleostomi</taxon>
        <taxon>Actinopterygii</taxon>
        <taxon>Neopterygii</taxon>
        <taxon>Teleostei</taxon>
        <taxon>Neoteleostei</taxon>
        <taxon>Acanthomorphata</taxon>
        <taxon>Eupercaria</taxon>
        <taxon>Perciformes</taxon>
        <taxon>Notothenioidei</taxon>
        <taxon>Nototheniidae</taxon>
        <taxon>Dissostichus</taxon>
    </lineage>
</organism>
<dbReference type="InterPro" id="IPR019446">
    <property type="entry name" value="BMT5-like"/>
</dbReference>
<evidence type="ECO:0000259" key="1">
    <source>
        <dbReference type="Pfam" id="PF10354"/>
    </source>
</evidence>